<organism evidence="5 6">
    <name type="scientific">Bradyrhizobium ontarionense</name>
    <dbReference type="NCBI Taxonomy" id="2898149"/>
    <lineage>
        <taxon>Bacteria</taxon>
        <taxon>Pseudomonadati</taxon>
        <taxon>Pseudomonadota</taxon>
        <taxon>Alphaproteobacteria</taxon>
        <taxon>Hyphomicrobiales</taxon>
        <taxon>Nitrobacteraceae</taxon>
        <taxon>Bradyrhizobium</taxon>
    </lineage>
</organism>
<comment type="similarity">
    <text evidence="4">Belongs to the MetA family.</text>
</comment>
<dbReference type="PIRSF" id="PIRSF000450">
    <property type="entry name" value="H_ser_succinyltr"/>
    <property type="match status" value="1"/>
</dbReference>
<evidence type="ECO:0000256" key="1">
    <source>
        <dbReference type="ARBA" id="ARBA00022605"/>
    </source>
</evidence>
<evidence type="ECO:0000313" key="6">
    <source>
        <dbReference type="Proteomes" id="UP001431010"/>
    </source>
</evidence>
<dbReference type="Proteomes" id="UP001431010">
    <property type="component" value="Chromosome"/>
</dbReference>
<keyword evidence="4" id="KW-0963">Cytoplasm</keyword>
<feature type="site" description="Important for substrate specificity" evidence="4">
    <location>
        <position position="191"/>
    </location>
</feature>
<evidence type="ECO:0000313" key="5">
    <source>
        <dbReference type="EMBL" id="UFZ02799.1"/>
    </source>
</evidence>
<name>A0ABY3R629_9BRAD</name>
<dbReference type="EC" id="2.3.1.46" evidence="4"/>
<keyword evidence="6" id="KW-1185">Reference proteome</keyword>
<feature type="binding site" evidence="4">
    <location>
        <position position="248"/>
    </location>
    <ligand>
        <name>substrate</name>
    </ligand>
</feature>
<comment type="catalytic activity">
    <reaction evidence="4">
        <text>L-homoserine + succinyl-CoA = O-succinyl-L-homoserine + CoA</text>
        <dbReference type="Rhea" id="RHEA:22008"/>
        <dbReference type="ChEBI" id="CHEBI:57287"/>
        <dbReference type="ChEBI" id="CHEBI:57292"/>
        <dbReference type="ChEBI" id="CHEBI:57476"/>
        <dbReference type="ChEBI" id="CHEBI:57661"/>
        <dbReference type="EC" id="2.3.1.46"/>
    </reaction>
</comment>
<feature type="active site" description="Acyl-thioester intermediate" evidence="4">
    <location>
        <position position="142"/>
    </location>
</feature>
<keyword evidence="1 4" id="KW-0028">Amino-acid biosynthesis</keyword>
<dbReference type="InterPro" id="IPR033752">
    <property type="entry name" value="MetA_family"/>
</dbReference>
<dbReference type="InterPro" id="IPR029062">
    <property type="entry name" value="Class_I_gatase-like"/>
</dbReference>
<comment type="pathway">
    <text evidence="4">Amino-acid biosynthesis; L-methionine biosynthesis via de novo pathway; O-succinyl-L-homoserine from L-homoserine: step 1/1.</text>
</comment>
<keyword evidence="3 4" id="KW-0012">Acyltransferase</keyword>
<dbReference type="EMBL" id="CP088156">
    <property type="protein sequence ID" value="UFZ02799.1"/>
    <property type="molecule type" value="Genomic_DNA"/>
</dbReference>
<gene>
    <name evidence="4" type="primary">metAS</name>
    <name evidence="5" type="ORF">LQG66_26520</name>
</gene>
<dbReference type="PANTHER" id="PTHR20919:SF0">
    <property type="entry name" value="HOMOSERINE O-SUCCINYLTRANSFERASE"/>
    <property type="match status" value="1"/>
</dbReference>
<dbReference type="GO" id="GO:0008899">
    <property type="term" value="F:homoserine O-succinyltransferase activity"/>
    <property type="evidence" value="ECO:0007669"/>
    <property type="project" value="UniProtKB-EC"/>
</dbReference>
<feature type="active site" description="Proton acceptor" evidence="4">
    <location>
        <position position="234"/>
    </location>
</feature>
<evidence type="ECO:0000256" key="3">
    <source>
        <dbReference type="ARBA" id="ARBA00023315"/>
    </source>
</evidence>
<proteinExistence type="inferred from homology"/>
<evidence type="ECO:0000256" key="2">
    <source>
        <dbReference type="ARBA" id="ARBA00022679"/>
    </source>
</evidence>
<feature type="site" description="Important for acyl-CoA specificity" evidence="4">
    <location>
        <position position="109"/>
    </location>
</feature>
<feature type="site" description="Important for acyl-CoA specificity" evidence="4">
    <location>
        <position position="143"/>
    </location>
</feature>
<evidence type="ECO:0000256" key="4">
    <source>
        <dbReference type="HAMAP-Rule" id="MF_00295"/>
    </source>
</evidence>
<dbReference type="SUPFAM" id="SSF52317">
    <property type="entry name" value="Class I glutamine amidotransferase-like"/>
    <property type="match status" value="1"/>
</dbReference>
<feature type="active site" evidence="4">
    <location>
        <position position="236"/>
    </location>
</feature>
<dbReference type="Gene3D" id="3.40.50.880">
    <property type="match status" value="1"/>
</dbReference>
<accession>A0ABY3R629</accession>
<dbReference type="RefSeq" id="WP_231318585.1">
    <property type="nucleotide sequence ID" value="NZ_CP088156.1"/>
</dbReference>
<feature type="binding site" evidence="4">
    <location>
        <position position="163"/>
    </location>
    <ligand>
        <name>substrate</name>
    </ligand>
</feature>
<reference evidence="5" key="1">
    <citation type="journal article" date="2024" name="Antonie Van Leeuwenhoek">
        <title>Bradyrhizobium ontarionense sp. nov., a novel bacterial symbiont isolated from Aeschynomene indica (Indian jointvetch), harbours photosynthesis, nitrogen fixation and nitrous oxide (N2O) reductase genes.</title>
        <authorList>
            <person name="Bromfield E.S.P."/>
            <person name="Cloutier S."/>
        </authorList>
    </citation>
    <scope>NUCLEOTIDE SEQUENCE</scope>
    <source>
        <strain evidence="5">A19</strain>
    </source>
</reference>
<dbReference type="HAMAP" id="MF_00295">
    <property type="entry name" value="MetA_acyltransf"/>
    <property type="match status" value="1"/>
</dbReference>
<feature type="binding site" evidence="4">
    <location>
        <position position="191"/>
    </location>
    <ligand>
        <name>substrate</name>
    </ligand>
</feature>
<protein>
    <recommendedName>
        <fullName evidence="4">Homoserine O-succinyltransferase</fullName>
        <shortName evidence="4">HST</shortName>
        <ecNumber evidence="4">2.3.1.46</ecNumber>
    </recommendedName>
    <alternativeName>
        <fullName evidence="4">Homoserine transsuccinylase</fullName>
        <shortName evidence="4">HTS</shortName>
    </alternativeName>
</protein>
<dbReference type="NCBIfam" id="NF003776">
    <property type="entry name" value="PRK05368.1-3"/>
    <property type="match status" value="1"/>
</dbReference>
<dbReference type="PANTHER" id="PTHR20919">
    <property type="entry name" value="HOMOSERINE O-SUCCINYLTRANSFERASE"/>
    <property type="match status" value="1"/>
</dbReference>
<comment type="subcellular location">
    <subcellularLocation>
        <location evidence="4">Cytoplasm</location>
    </subcellularLocation>
</comment>
<comment type="function">
    <text evidence="4">Transfers a succinyl group from succinyl-CoA to L-homoserine, forming succinyl-L-homoserine.</text>
</comment>
<dbReference type="Pfam" id="PF04204">
    <property type="entry name" value="HTS"/>
    <property type="match status" value="1"/>
</dbReference>
<sequence length="327" mass="36435">MTLLFDRHRRITSPALAPADLDGRTRHPVELTIGLVNNMPDSALKATDHQIARLLQNAAPRHVHIRLHCFSLPSIARAQAAQNHVAQAYTDITELDGLGIDGLIVTGAEPIAADLRDEPYWPELTSIIDWAKTKTRSTIWSCLAAHAAVLHLDGVERQRLATKCSGIYDCIKVQDDWLTHGIRSPLEVPHSRLNAVNEPLLTARGYDILTRSDDVGVDIFARSMPSRFVFFQGHPEYDALSLQREYMRDIARFLAGQRDDYPRFPKSYFSAETEAVLNAFEARAKVKRDPTIAAELPGLTLRPDLAAGDAAQLLFTNWISFLARQAG</sequence>
<keyword evidence="2 4" id="KW-0808">Transferase</keyword>
<comment type="caution">
    <text evidence="4">Lacks conserved residue(s) required for the propagation of feature annotation.</text>
</comment>
<keyword evidence="4" id="KW-0486">Methionine biosynthesis</keyword>